<gene>
    <name evidence="1" type="ORF">LVIROSA_LOCUS30348</name>
</gene>
<evidence type="ECO:0000313" key="2">
    <source>
        <dbReference type="Proteomes" id="UP001157418"/>
    </source>
</evidence>
<dbReference type="Proteomes" id="UP001157418">
    <property type="component" value="Unassembled WGS sequence"/>
</dbReference>
<comment type="caution">
    <text evidence="1">The sequence shown here is derived from an EMBL/GenBank/DDBJ whole genome shotgun (WGS) entry which is preliminary data.</text>
</comment>
<proteinExistence type="predicted"/>
<sequence length="82" mass="9325">MDLKSSCFEGVTTTIFISEFEFLVEMECPNNRVCFQQEGVARERGIVGKRVAHRRSQEAQRRRRGASLLVDDVQCGRGTSED</sequence>
<protein>
    <submittedName>
        <fullName evidence="1">Uncharacterized protein</fullName>
    </submittedName>
</protein>
<organism evidence="1 2">
    <name type="scientific">Lactuca virosa</name>
    <dbReference type="NCBI Taxonomy" id="75947"/>
    <lineage>
        <taxon>Eukaryota</taxon>
        <taxon>Viridiplantae</taxon>
        <taxon>Streptophyta</taxon>
        <taxon>Embryophyta</taxon>
        <taxon>Tracheophyta</taxon>
        <taxon>Spermatophyta</taxon>
        <taxon>Magnoliopsida</taxon>
        <taxon>eudicotyledons</taxon>
        <taxon>Gunneridae</taxon>
        <taxon>Pentapetalae</taxon>
        <taxon>asterids</taxon>
        <taxon>campanulids</taxon>
        <taxon>Asterales</taxon>
        <taxon>Asteraceae</taxon>
        <taxon>Cichorioideae</taxon>
        <taxon>Cichorieae</taxon>
        <taxon>Lactucinae</taxon>
        <taxon>Lactuca</taxon>
    </lineage>
</organism>
<dbReference type="AlphaFoldDB" id="A0AAU9P4B2"/>
<name>A0AAU9P4B2_9ASTR</name>
<reference evidence="1 2" key="1">
    <citation type="submission" date="2022-01" db="EMBL/GenBank/DDBJ databases">
        <authorList>
            <person name="Xiong W."/>
            <person name="Schranz E."/>
        </authorList>
    </citation>
    <scope>NUCLEOTIDE SEQUENCE [LARGE SCALE GENOMIC DNA]</scope>
</reference>
<evidence type="ECO:0000313" key="1">
    <source>
        <dbReference type="EMBL" id="CAH1444525.1"/>
    </source>
</evidence>
<keyword evidence="2" id="KW-1185">Reference proteome</keyword>
<dbReference type="EMBL" id="CAKMRJ010005523">
    <property type="protein sequence ID" value="CAH1444525.1"/>
    <property type="molecule type" value="Genomic_DNA"/>
</dbReference>
<accession>A0AAU9P4B2</accession>